<dbReference type="EMBL" id="CAJRST010014446">
    <property type="protein sequence ID" value="CAG5929262.1"/>
    <property type="molecule type" value="Genomic_DNA"/>
</dbReference>
<dbReference type="SMART" id="SM00184">
    <property type="entry name" value="RING"/>
    <property type="match status" value="1"/>
</dbReference>
<evidence type="ECO:0000256" key="7">
    <source>
        <dbReference type="SAM" id="Coils"/>
    </source>
</evidence>
<dbReference type="SUPFAM" id="SSF49899">
    <property type="entry name" value="Concanavalin A-like lectins/glucanases"/>
    <property type="match status" value="1"/>
</dbReference>
<organism evidence="11 12">
    <name type="scientific">Menidia menidia</name>
    <name type="common">Atlantic silverside</name>
    <dbReference type="NCBI Taxonomy" id="238744"/>
    <lineage>
        <taxon>Eukaryota</taxon>
        <taxon>Metazoa</taxon>
        <taxon>Chordata</taxon>
        <taxon>Craniata</taxon>
        <taxon>Vertebrata</taxon>
        <taxon>Euteleostomi</taxon>
        <taxon>Actinopterygii</taxon>
        <taxon>Neopterygii</taxon>
        <taxon>Teleostei</taxon>
        <taxon>Neoteleostei</taxon>
        <taxon>Acanthomorphata</taxon>
        <taxon>Ovalentaria</taxon>
        <taxon>Atherinomorphae</taxon>
        <taxon>Atheriniformes</taxon>
        <taxon>Atherinopsidae</taxon>
        <taxon>Menidiinae</taxon>
        <taxon>Menidia</taxon>
    </lineage>
</organism>
<keyword evidence="5" id="KW-0391">Immunity</keyword>
<dbReference type="AlphaFoldDB" id="A0A8S4BDH5"/>
<evidence type="ECO:0000256" key="2">
    <source>
        <dbReference type="ARBA" id="ARBA00022723"/>
    </source>
</evidence>
<dbReference type="Pfam" id="PF25600">
    <property type="entry name" value="TRIM_CC"/>
    <property type="match status" value="1"/>
</dbReference>
<keyword evidence="7" id="KW-0175">Coiled coil</keyword>
<feature type="domain" description="B30.2/SPRY" evidence="10">
    <location>
        <begin position="374"/>
        <end position="568"/>
    </location>
</feature>
<dbReference type="GO" id="GO:0045087">
    <property type="term" value="P:innate immune response"/>
    <property type="evidence" value="ECO:0007669"/>
    <property type="project" value="UniProtKB-KW"/>
</dbReference>
<comment type="caution">
    <text evidence="11">The sequence shown here is derived from an EMBL/GenBank/DDBJ whole genome shotgun (WGS) entry which is preliminary data.</text>
</comment>
<evidence type="ECO:0000259" key="9">
    <source>
        <dbReference type="PROSITE" id="PS50119"/>
    </source>
</evidence>
<dbReference type="CDD" id="cd19769">
    <property type="entry name" value="Bbox2_TRIM16-like"/>
    <property type="match status" value="1"/>
</dbReference>
<dbReference type="InterPro" id="IPR001841">
    <property type="entry name" value="Znf_RING"/>
</dbReference>
<dbReference type="PROSITE" id="PS50089">
    <property type="entry name" value="ZF_RING_2"/>
    <property type="match status" value="1"/>
</dbReference>
<dbReference type="PROSITE" id="PS50188">
    <property type="entry name" value="B302_SPRY"/>
    <property type="match status" value="1"/>
</dbReference>
<dbReference type="Pfam" id="PF00622">
    <property type="entry name" value="SPRY"/>
    <property type="match status" value="1"/>
</dbReference>
<evidence type="ECO:0000313" key="11">
    <source>
        <dbReference type="EMBL" id="CAG5929262.1"/>
    </source>
</evidence>
<keyword evidence="2" id="KW-0479">Metal-binding</keyword>
<evidence type="ECO:0000256" key="4">
    <source>
        <dbReference type="ARBA" id="ARBA00022833"/>
    </source>
</evidence>
<dbReference type="Pfam" id="PF00643">
    <property type="entry name" value="zf-B_box"/>
    <property type="match status" value="1"/>
</dbReference>
<gene>
    <name evidence="11" type="ORF">MMEN_LOCUS12900</name>
</gene>
<dbReference type="PROSITE" id="PS50119">
    <property type="entry name" value="ZF_BBOX"/>
    <property type="match status" value="1"/>
</dbReference>
<evidence type="ECO:0000256" key="1">
    <source>
        <dbReference type="ARBA" id="ARBA00022588"/>
    </source>
</evidence>
<evidence type="ECO:0000256" key="3">
    <source>
        <dbReference type="ARBA" id="ARBA00022771"/>
    </source>
</evidence>
<dbReference type="InterPro" id="IPR017907">
    <property type="entry name" value="Znf_RING_CS"/>
</dbReference>
<evidence type="ECO:0000313" key="12">
    <source>
        <dbReference type="Proteomes" id="UP000677803"/>
    </source>
</evidence>
<dbReference type="PRINTS" id="PR01407">
    <property type="entry name" value="BUTYPHLNCDUF"/>
</dbReference>
<evidence type="ECO:0000259" key="8">
    <source>
        <dbReference type="PROSITE" id="PS50089"/>
    </source>
</evidence>
<dbReference type="Proteomes" id="UP000677803">
    <property type="component" value="Unassembled WGS sequence"/>
</dbReference>
<feature type="domain" description="B box-type" evidence="9">
    <location>
        <begin position="175"/>
        <end position="215"/>
    </location>
</feature>
<keyword evidence="4" id="KW-0862">Zinc</keyword>
<dbReference type="SUPFAM" id="SSF57850">
    <property type="entry name" value="RING/U-box"/>
    <property type="match status" value="1"/>
</dbReference>
<evidence type="ECO:0000256" key="5">
    <source>
        <dbReference type="ARBA" id="ARBA00022859"/>
    </source>
</evidence>
<name>A0A8S4BDH5_9TELE</name>
<dbReference type="SUPFAM" id="SSF57845">
    <property type="entry name" value="B-box zinc-binding domain"/>
    <property type="match status" value="1"/>
</dbReference>
<keyword evidence="1" id="KW-0399">Innate immunity</keyword>
<dbReference type="PROSITE" id="PS00518">
    <property type="entry name" value="ZF_RING_1"/>
    <property type="match status" value="1"/>
</dbReference>
<dbReference type="PANTHER" id="PTHR25465">
    <property type="entry name" value="B-BOX DOMAIN CONTAINING"/>
    <property type="match status" value="1"/>
</dbReference>
<dbReference type="InterPro" id="IPR000315">
    <property type="entry name" value="Znf_B-box"/>
</dbReference>
<dbReference type="InterPro" id="IPR013083">
    <property type="entry name" value="Znf_RING/FYVE/PHD"/>
</dbReference>
<dbReference type="Gene3D" id="3.30.40.10">
    <property type="entry name" value="Zinc/RING finger domain, C3HC4 (zinc finger)"/>
    <property type="match status" value="1"/>
</dbReference>
<feature type="domain" description="RING-type" evidence="8">
    <location>
        <begin position="47"/>
        <end position="87"/>
    </location>
</feature>
<dbReference type="InterPro" id="IPR003879">
    <property type="entry name" value="Butyrophylin_SPRY"/>
</dbReference>
<dbReference type="GO" id="GO:0008270">
    <property type="term" value="F:zinc ion binding"/>
    <property type="evidence" value="ECO:0007669"/>
    <property type="project" value="UniProtKB-KW"/>
</dbReference>
<dbReference type="FunFam" id="2.60.120.920:FF:000004">
    <property type="entry name" value="Butyrophilin subfamily 1 member A1"/>
    <property type="match status" value="1"/>
</dbReference>
<dbReference type="InterPro" id="IPR001870">
    <property type="entry name" value="B30.2/SPRY"/>
</dbReference>
<dbReference type="InterPro" id="IPR043136">
    <property type="entry name" value="B30.2/SPRY_sf"/>
</dbReference>
<accession>A0A8S4BDH5</accession>
<dbReference type="OrthoDB" id="6105938at2759"/>
<dbReference type="InterPro" id="IPR051051">
    <property type="entry name" value="E3_ubiq-ligase_TRIM/RNF"/>
</dbReference>
<dbReference type="SMART" id="SM00336">
    <property type="entry name" value="BBOX"/>
    <property type="match status" value="1"/>
</dbReference>
<reference evidence="11" key="1">
    <citation type="submission" date="2021-05" db="EMBL/GenBank/DDBJ databases">
        <authorList>
            <person name="Tigano A."/>
        </authorList>
    </citation>
    <scope>NUCLEOTIDE SEQUENCE</scope>
</reference>
<keyword evidence="3 6" id="KW-0863">Zinc-finger</keyword>
<dbReference type="PANTHER" id="PTHR25465:SF32">
    <property type="entry name" value="BLOODTHIRSTY-RELATED GENE FAMILY, MEMBER 16 ISOFORM X1-RELATED"/>
    <property type="match status" value="1"/>
</dbReference>
<dbReference type="Gene3D" id="2.60.120.920">
    <property type="match status" value="1"/>
</dbReference>
<dbReference type="InterPro" id="IPR058030">
    <property type="entry name" value="TRIM8/14/16/25/29/45/65_CC"/>
</dbReference>
<dbReference type="Gene3D" id="4.10.830.40">
    <property type="match status" value="1"/>
</dbReference>
<dbReference type="InterPro" id="IPR003877">
    <property type="entry name" value="SPRY_dom"/>
</dbReference>
<dbReference type="SMART" id="SM00449">
    <property type="entry name" value="SPRY"/>
    <property type="match status" value="1"/>
</dbReference>
<sequence length="568" mass="65536">MPASKCLNATRRNKWKILHSAARTQSTGDLRMSAFDIATLPEDHFQCSICEDVFSDPVSTPCGHNFCRTCLDTRWDGGELCHCPRCNKRFHVKPEFSTNAVISEISVQIKRRKTQALESLEAPGQVTCDVCTQFRFKALKSCLVCLTSYCEAHLEPHQRVPSLMRHKLTDPVQNLEERVCEKHARILEFFCRDEQVLICLLCLETQHKDHEAVPVEEEGAQQRENIESKKAKIKEMIDERTEKIKEFSECSEMNKVTTQKEIEDCEKLFDTLMDKVKEIHSKVKSNIDEKLRKYQERDQAMIQVLRGEIVELQKKQSHLEELSKNEDHLKLIQTLRALNTTSDAQDWSNIKVYPDLFMQTVRRAMSHLVHAFKVELKTLMNTELTRMRQYKESVTFNQSTAGAGLVVMEFGSRVKFRKVSADALTSDDEERLSCPMIFGTKGFSSGRHYWEVQVGLRNNWDVGVAKETVDKTGRAAIKKENGFFAIGKRGFDYQVHCAGYTVLHLCPRPRKVGVYLDYEDGRVSFFDVDQKLHIYSFLGECFSGKLFPYFYLYSRAKKSEALAISYIY</sequence>
<keyword evidence="12" id="KW-1185">Reference proteome</keyword>
<dbReference type="InterPro" id="IPR013320">
    <property type="entry name" value="ConA-like_dom_sf"/>
</dbReference>
<proteinExistence type="predicted"/>
<protein>
    <submittedName>
        <fullName evidence="11">(Atlantic silverside) hypothetical protein</fullName>
    </submittedName>
</protein>
<dbReference type="InterPro" id="IPR027370">
    <property type="entry name" value="Znf-RING_euk"/>
</dbReference>
<evidence type="ECO:0000259" key="10">
    <source>
        <dbReference type="PROSITE" id="PS50188"/>
    </source>
</evidence>
<evidence type="ECO:0000256" key="6">
    <source>
        <dbReference type="PROSITE-ProRule" id="PRU00024"/>
    </source>
</evidence>
<dbReference type="Pfam" id="PF13445">
    <property type="entry name" value="zf-RING_UBOX"/>
    <property type="match status" value="1"/>
</dbReference>
<feature type="coiled-coil region" evidence="7">
    <location>
        <begin position="219"/>
        <end position="246"/>
    </location>
</feature>
<dbReference type="Gene3D" id="3.30.160.60">
    <property type="entry name" value="Classic Zinc Finger"/>
    <property type="match status" value="1"/>
</dbReference>